<gene>
    <name evidence="1" type="ORF">D779_1773</name>
</gene>
<protein>
    <submittedName>
        <fullName evidence="1">Uncharacterized protein</fullName>
    </submittedName>
</protein>
<dbReference type="EMBL" id="AONC01000003">
    <property type="protein sequence ID" value="EXJ16950.1"/>
    <property type="molecule type" value="Genomic_DNA"/>
</dbReference>
<proteinExistence type="predicted"/>
<keyword evidence="2" id="KW-1185">Reference proteome</keyword>
<dbReference type="AlphaFoldDB" id="W9W300"/>
<organism evidence="1 2">
    <name type="scientific">Imhoffiella purpurea</name>
    <dbReference type="NCBI Taxonomy" id="1249627"/>
    <lineage>
        <taxon>Bacteria</taxon>
        <taxon>Pseudomonadati</taxon>
        <taxon>Pseudomonadota</taxon>
        <taxon>Gammaproteobacteria</taxon>
        <taxon>Chromatiales</taxon>
        <taxon>Chromatiaceae</taxon>
        <taxon>Imhoffiella</taxon>
    </lineage>
</organism>
<sequence length="78" mass="8664">MLDLTQPLPDCLVTCRCGHTGPLDAFAVETDRWACPACGWRWRVNSVGSAKIGLLGTLQFPRRVCQDDPDAQQMEMTL</sequence>
<dbReference type="STRING" id="1249627.D779_1773"/>
<name>W9W300_9GAMM</name>
<dbReference type="OrthoDB" id="3177118at2"/>
<evidence type="ECO:0000313" key="1">
    <source>
        <dbReference type="EMBL" id="EXJ16950.1"/>
    </source>
</evidence>
<evidence type="ECO:0000313" key="2">
    <source>
        <dbReference type="Proteomes" id="UP000019460"/>
    </source>
</evidence>
<comment type="caution">
    <text evidence="1">The sequence shown here is derived from an EMBL/GenBank/DDBJ whole genome shotgun (WGS) entry which is preliminary data.</text>
</comment>
<dbReference type="RefSeq" id="WP_043748208.1">
    <property type="nucleotide sequence ID" value="NZ_AONC01000003.1"/>
</dbReference>
<accession>W9W300</accession>
<reference evidence="1 2" key="1">
    <citation type="submission" date="2012-11" db="EMBL/GenBank/DDBJ databases">
        <title>Genome assembly of Thiorhodococcus sp. AK35.</title>
        <authorList>
            <person name="Nupur N."/>
            <person name="Khatri I."/>
            <person name="Subramanian S."/>
            <person name="Pinnaka A."/>
        </authorList>
    </citation>
    <scope>NUCLEOTIDE SEQUENCE [LARGE SCALE GENOMIC DNA]</scope>
    <source>
        <strain evidence="1 2">AK35</strain>
    </source>
</reference>
<dbReference type="Proteomes" id="UP000019460">
    <property type="component" value="Unassembled WGS sequence"/>
</dbReference>